<dbReference type="InterPro" id="IPR008271">
    <property type="entry name" value="Ser/Thr_kinase_AS"/>
</dbReference>
<dbReference type="Pfam" id="PF00069">
    <property type="entry name" value="Pkinase"/>
    <property type="match status" value="1"/>
</dbReference>
<dbReference type="PROSITE" id="PS50011">
    <property type="entry name" value="PROTEIN_KINASE_DOM"/>
    <property type="match status" value="1"/>
</dbReference>
<keyword evidence="4" id="KW-1185">Reference proteome</keyword>
<proteinExistence type="predicted"/>
<dbReference type="Proteomes" id="UP000663879">
    <property type="component" value="Unassembled WGS sequence"/>
</dbReference>
<name>A0A813Q777_9BILA</name>
<dbReference type="SUPFAM" id="SSF56112">
    <property type="entry name" value="Protein kinase-like (PK-like)"/>
    <property type="match status" value="1"/>
</dbReference>
<evidence type="ECO:0000313" key="4">
    <source>
        <dbReference type="Proteomes" id="UP000663879"/>
    </source>
</evidence>
<dbReference type="CDD" id="cd14016">
    <property type="entry name" value="STKc_CK1"/>
    <property type="match status" value="1"/>
</dbReference>
<gene>
    <name evidence="3" type="ORF">OXX778_LOCUS4534</name>
</gene>
<dbReference type="InterPro" id="IPR011009">
    <property type="entry name" value="Kinase-like_dom_sf"/>
</dbReference>
<organism evidence="3 4">
    <name type="scientific">Brachionus calyciflorus</name>
    <dbReference type="NCBI Taxonomy" id="104777"/>
    <lineage>
        <taxon>Eukaryota</taxon>
        <taxon>Metazoa</taxon>
        <taxon>Spiralia</taxon>
        <taxon>Gnathifera</taxon>
        <taxon>Rotifera</taxon>
        <taxon>Eurotatoria</taxon>
        <taxon>Monogononta</taxon>
        <taxon>Pseudotrocha</taxon>
        <taxon>Ploima</taxon>
        <taxon>Brachionidae</taxon>
        <taxon>Brachionus</taxon>
    </lineage>
</organism>
<dbReference type="AlphaFoldDB" id="A0A813Q777"/>
<dbReference type="OrthoDB" id="5800476at2759"/>
<comment type="caution">
    <text evidence="3">The sequence shown here is derived from an EMBL/GenBank/DDBJ whole genome shotgun (WGS) entry which is preliminary data.</text>
</comment>
<dbReference type="EC" id="2.7.11.1" evidence="1"/>
<accession>A0A813Q777</accession>
<dbReference type="EMBL" id="CAJNOC010000450">
    <property type="protein sequence ID" value="CAF0762966.1"/>
    <property type="molecule type" value="Genomic_DNA"/>
</dbReference>
<dbReference type="PANTHER" id="PTHR11909">
    <property type="entry name" value="CASEIN KINASE-RELATED"/>
    <property type="match status" value="1"/>
</dbReference>
<evidence type="ECO:0000313" key="3">
    <source>
        <dbReference type="EMBL" id="CAF0762966.1"/>
    </source>
</evidence>
<dbReference type="PROSITE" id="PS00108">
    <property type="entry name" value="PROTEIN_KINASE_ST"/>
    <property type="match status" value="1"/>
</dbReference>
<evidence type="ECO:0000256" key="1">
    <source>
        <dbReference type="ARBA" id="ARBA00012513"/>
    </source>
</evidence>
<evidence type="ECO:0000259" key="2">
    <source>
        <dbReference type="PROSITE" id="PS50011"/>
    </source>
</evidence>
<dbReference type="Gene3D" id="1.10.510.10">
    <property type="entry name" value="Transferase(Phosphotransferase) domain 1"/>
    <property type="match status" value="1"/>
</dbReference>
<dbReference type="InterPro" id="IPR050235">
    <property type="entry name" value="CK1_Ser-Thr_kinase"/>
</dbReference>
<reference evidence="3" key="1">
    <citation type="submission" date="2021-02" db="EMBL/GenBank/DDBJ databases">
        <authorList>
            <person name="Nowell W R."/>
        </authorList>
    </citation>
    <scope>NUCLEOTIDE SEQUENCE</scope>
    <source>
        <strain evidence="3">Ploen Becks lab</strain>
    </source>
</reference>
<sequence>MINNNTYDLYRNVQDLLNGRPMYSYQKAHSETFTNSASLNTQGKMLIIAGTYKIGRKFGNGNFGDVNLGKNIHTNDFVAIKLEKLNHSSNSLSIENRVYQKLQYGDGIPKIFYHGQFMNQNVLVIELLSLNLEDLFNLCNRRFTLKTICMIAIQLFKRIEYIHSNNLIYRDIKPENFLIGRQEVNKHKKIYLVDFGLAKEFINSGGSHIPYSENNTLVGTARYMSLNTHLGREQSRRDDIESIGYLLIYFLKGNLPWQGLHAYSLQERYTKIGETKKNSKIEDLCLGCPKEFENLLRHARNLEFMERPNYEMLVKSFENLIYNNYWSIDWEFDWIDKLQSSKNTFYLNETV</sequence>
<dbReference type="InterPro" id="IPR000719">
    <property type="entry name" value="Prot_kinase_dom"/>
</dbReference>
<dbReference type="GO" id="GO:0005524">
    <property type="term" value="F:ATP binding"/>
    <property type="evidence" value="ECO:0007669"/>
    <property type="project" value="InterPro"/>
</dbReference>
<dbReference type="SMART" id="SM00220">
    <property type="entry name" value="S_TKc"/>
    <property type="match status" value="1"/>
</dbReference>
<feature type="domain" description="Protein kinase" evidence="2">
    <location>
        <begin position="52"/>
        <end position="321"/>
    </location>
</feature>
<dbReference type="GO" id="GO:0004674">
    <property type="term" value="F:protein serine/threonine kinase activity"/>
    <property type="evidence" value="ECO:0007669"/>
    <property type="project" value="UniProtKB-EC"/>
</dbReference>
<protein>
    <recommendedName>
        <fullName evidence="1">non-specific serine/threonine protein kinase</fullName>
        <ecNumber evidence="1">2.7.11.1</ecNumber>
    </recommendedName>
</protein>